<feature type="chain" id="PRO_5046115033" evidence="2">
    <location>
        <begin position="24"/>
        <end position="208"/>
    </location>
</feature>
<comment type="function">
    <text evidence="1">May be required for disulfide bond formation in some proteins.</text>
</comment>
<evidence type="ECO:0000256" key="1">
    <source>
        <dbReference type="ARBA" id="ARBA00003565"/>
    </source>
</evidence>
<keyword evidence="5" id="KW-1185">Reference proteome</keyword>
<name>A0ABT5HTC1_9CAUL</name>
<dbReference type="CDD" id="cd03023">
    <property type="entry name" value="DsbA_Com1_like"/>
    <property type="match status" value="1"/>
</dbReference>
<dbReference type="Pfam" id="PF13462">
    <property type="entry name" value="Thioredoxin_4"/>
    <property type="match status" value="1"/>
</dbReference>
<proteinExistence type="predicted"/>
<dbReference type="InterPro" id="IPR013766">
    <property type="entry name" value="Thioredoxin_domain"/>
</dbReference>
<protein>
    <submittedName>
        <fullName evidence="4">DsbA family protein</fullName>
    </submittedName>
</protein>
<evidence type="ECO:0000259" key="3">
    <source>
        <dbReference type="PROSITE" id="PS51352"/>
    </source>
</evidence>
<accession>A0ABT5HTC1</accession>
<dbReference type="EMBL" id="JAQQKX010000005">
    <property type="protein sequence ID" value="MDC7683306.1"/>
    <property type="molecule type" value="Genomic_DNA"/>
</dbReference>
<keyword evidence="2" id="KW-0732">Signal</keyword>
<dbReference type="Gene3D" id="3.40.30.10">
    <property type="entry name" value="Glutaredoxin"/>
    <property type="match status" value="1"/>
</dbReference>
<feature type="signal peptide" evidence="2">
    <location>
        <begin position="1"/>
        <end position="23"/>
    </location>
</feature>
<evidence type="ECO:0000256" key="2">
    <source>
        <dbReference type="SAM" id="SignalP"/>
    </source>
</evidence>
<sequence length="208" mass="22346">MITRRHMLALGAATAAVPFSAAAQTDFPTLAEVTVDPDAPFIGNANGDLTIVEYFDYQCSVCKHAHFSLMDIVRADGNIRWMLRDWIIFGEVSTYAAQVALGAQTLGVYEQVSSALMRIPGGNLNKGDIFGALMQTGLTPADLLKAYRADQARIDALLARNARQAEGFGFSGTPSFIIGNAVYRGALSPDDMTQAIADARQRQKALSA</sequence>
<comment type="caution">
    <text evidence="4">The sequence shown here is derived from an EMBL/GenBank/DDBJ whole genome shotgun (WGS) entry which is preliminary data.</text>
</comment>
<dbReference type="RefSeq" id="WP_272747780.1">
    <property type="nucleotide sequence ID" value="NZ_JAQQKX010000005.1"/>
</dbReference>
<reference evidence="4 5" key="1">
    <citation type="submission" date="2023-01" db="EMBL/GenBank/DDBJ databases">
        <title>Novel species of the genus Asticcacaulis isolated from rivers.</title>
        <authorList>
            <person name="Lu H."/>
        </authorList>
    </citation>
    <scope>NUCLEOTIDE SEQUENCE [LARGE SCALE GENOMIC DNA]</scope>
    <source>
        <strain evidence="4 5">BYS171W</strain>
    </source>
</reference>
<evidence type="ECO:0000313" key="4">
    <source>
        <dbReference type="EMBL" id="MDC7683306.1"/>
    </source>
</evidence>
<feature type="domain" description="Thioredoxin" evidence="3">
    <location>
        <begin position="10"/>
        <end position="201"/>
    </location>
</feature>
<dbReference type="InterPro" id="IPR012336">
    <property type="entry name" value="Thioredoxin-like_fold"/>
</dbReference>
<evidence type="ECO:0000313" key="5">
    <source>
        <dbReference type="Proteomes" id="UP001214854"/>
    </source>
</evidence>
<dbReference type="SUPFAM" id="SSF52833">
    <property type="entry name" value="Thioredoxin-like"/>
    <property type="match status" value="1"/>
</dbReference>
<dbReference type="InterPro" id="IPR036249">
    <property type="entry name" value="Thioredoxin-like_sf"/>
</dbReference>
<gene>
    <name evidence="4" type="ORF">PQU92_08460</name>
</gene>
<dbReference type="Proteomes" id="UP001214854">
    <property type="component" value="Unassembled WGS sequence"/>
</dbReference>
<organism evidence="4 5">
    <name type="scientific">Asticcacaulis aquaticus</name>
    <dbReference type="NCBI Taxonomy" id="2984212"/>
    <lineage>
        <taxon>Bacteria</taxon>
        <taxon>Pseudomonadati</taxon>
        <taxon>Pseudomonadota</taxon>
        <taxon>Alphaproteobacteria</taxon>
        <taxon>Caulobacterales</taxon>
        <taxon>Caulobacteraceae</taxon>
        <taxon>Asticcacaulis</taxon>
    </lineage>
</organism>
<dbReference type="PROSITE" id="PS51352">
    <property type="entry name" value="THIOREDOXIN_2"/>
    <property type="match status" value="1"/>
</dbReference>